<evidence type="ECO:0000259" key="2">
    <source>
        <dbReference type="Pfam" id="PF25954"/>
    </source>
</evidence>
<dbReference type="Gene3D" id="2.40.420.20">
    <property type="match status" value="1"/>
</dbReference>
<evidence type="ECO:0000259" key="4">
    <source>
        <dbReference type="Pfam" id="PF25973"/>
    </source>
</evidence>
<organism evidence="5 6">
    <name type="scientific">Sinimarinibacterium flocculans</name>
    <dbReference type="NCBI Taxonomy" id="985250"/>
    <lineage>
        <taxon>Bacteria</taxon>
        <taxon>Pseudomonadati</taxon>
        <taxon>Pseudomonadota</taxon>
        <taxon>Gammaproteobacteria</taxon>
        <taxon>Nevskiales</taxon>
        <taxon>Nevskiaceae</taxon>
        <taxon>Sinimarinibacterium</taxon>
    </lineage>
</organism>
<dbReference type="InterPro" id="IPR006143">
    <property type="entry name" value="RND_pump_MFP"/>
</dbReference>
<keyword evidence="6" id="KW-1185">Reference proteome</keyword>
<accession>A0A318EK65</accession>
<reference evidence="5 6" key="1">
    <citation type="submission" date="2018-04" db="EMBL/GenBank/DDBJ databases">
        <title>Genomic Encyclopedia of Type Strains, Phase IV (KMG-IV): sequencing the most valuable type-strain genomes for metagenomic binning, comparative biology and taxonomic classification.</title>
        <authorList>
            <person name="Goeker M."/>
        </authorList>
    </citation>
    <scope>NUCLEOTIDE SEQUENCE [LARGE SCALE GENOMIC DNA]</scope>
    <source>
        <strain evidence="5 6">DSM 104150</strain>
    </source>
</reference>
<evidence type="ECO:0000313" key="5">
    <source>
        <dbReference type="EMBL" id="PXV71234.1"/>
    </source>
</evidence>
<dbReference type="PANTHER" id="PTHR30469">
    <property type="entry name" value="MULTIDRUG RESISTANCE PROTEIN MDTA"/>
    <property type="match status" value="1"/>
</dbReference>
<dbReference type="InterPro" id="IPR058647">
    <property type="entry name" value="BSH_CzcB-like"/>
</dbReference>
<dbReference type="GO" id="GO:1990281">
    <property type="term" value="C:efflux pump complex"/>
    <property type="evidence" value="ECO:0007669"/>
    <property type="project" value="TreeGrafter"/>
</dbReference>
<protein>
    <submittedName>
        <fullName evidence="5">RND family efflux transporter MFP subunit</fullName>
    </submittedName>
</protein>
<feature type="domain" description="Multidrug resistance protein MdtA-like C-terminal permuted SH3" evidence="3">
    <location>
        <begin position="271"/>
        <end position="332"/>
    </location>
</feature>
<gene>
    <name evidence="5" type="ORF">C8D93_101279</name>
</gene>
<dbReference type="Pfam" id="PF25954">
    <property type="entry name" value="Beta-barrel_RND_2"/>
    <property type="match status" value="1"/>
</dbReference>
<dbReference type="GO" id="GO:0015562">
    <property type="term" value="F:efflux transmembrane transporter activity"/>
    <property type="evidence" value="ECO:0007669"/>
    <property type="project" value="TreeGrafter"/>
</dbReference>
<dbReference type="PANTHER" id="PTHR30469:SF15">
    <property type="entry name" value="HLYD FAMILY OF SECRETION PROTEINS"/>
    <property type="match status" value="1"/>
</dbReference>
<dbReference type="Pfam" id="PF25973">
    <property type="entry name" value="BSH_CzcB"/>
    <property type="match status" value="1"/>
</dbReference>
<feature type="domain" description="CzcB-like barrel-sandwich hybrid" evidence="4">
    <location>
        <begin position="46"/>
        <end position="183"/>
    </location>
</feature>
<dbReference type="Gene3D" id="1.10.287.470">
    <property type="entry name" value="Helix hairpin bin"/>
    <property type="match status" value="1"/>
</dbReference>
<proteinExistence type="inferred from homology"/>
<dbReference type="SUPFAM" id="SSF111369">
    <property type="entry name" value="HlyD-like secretion proteins"/>
    <property type="match status" value="1"/>
</dbReference>
<evidence type="ECO:0000313" key="6">
    <source>
        <dbReference type="Proteomes" id="UP000248330"/>
    </source>
</evidence>
<comment type="similarity">
    <text evidence="1">Belongs to the membrane fusion protein (MFP) (TC 8.A.1) family.</text>
</comment>
<dbReference type="EMBL" id="QICN01000001">
    <property type="protein sequence ID" value="PXV71234.1"/>
    <property type="molecule type" value="Genomic_DNA"/>
</dbReference>
<dbReference type="NCBIfam" id="TIGR01730">
    <property type="entry name" value="RND_mfp"/>
    <property type="match status" value="1"/>
</dbReference>
<dbReference type="InterPro" id="IPR058792">
    <property type="entry name" value="Beta-barrel_RND_2"/>
</dbReference>
<evidence type="ECO:0000256" key="1">
    <source>
        <dbReference type="ARBA" id="ARBA00009477"/>
    </source>
</evidence>
<dbReference type="AlphaFoldDB" id="A0A318EK65"/>
<dbReference type="InterPro" id="IPR058627">
    <property type="entry name" value="MdtA-like_C"/>
</dbReference>
<dbReference type="Pfam" id="PF25967">
    <property type="entry name" value="RND-MFP_C"/>
    <property type="match status" value="1"/>
</dbReference>
<dbReference type="Gene3D" id="2.40.50.100">
    <property type="match status" value="1"/>
</dbReference>
<dbReference type="Proteomes" id="UP000248330">
    <property type="component" value="Unassembled WGS sequence"/>
</dbReference>
<evidence type="ECO:0000259" key="3">
    <source>
        <dbReference type="Pfam" id="PF25967"/>
    </source>
</evidence>
<name>A0A318EK65_9GAMM</name>
<comment type="caution">
    <text evidence="5">The sequence shown here is derived from an EMBL/GenBank/DDBJ whole genome shotgun (WGS) entry which is preliminary data.</text>
</comment>
<dbReference type="Gene3D" id="2.40.30.170">
    <property type="match status" value="1"/>
</dbReference>
<feature type="domain" description="CusB-like beta-barrel" evidence="2">
    <location>
        <begin position="192"/>
        <end position="264"/>
    </location>
</feature>
<sequence>MGLPALLFAGLAAAQGTALVRVEAPQRSSVAETLNLTGSVTAERDADLSPRVSGLVQRVRVDAGDRVSKGDTLIEFDDRLAALALRRADAALAEGRALLDESRRLREEGERLSADGSIPRSQFLTREAEYAAAQAALARLQAERDEQAELLARHRVVAPFDGVVTRRFSDEGEWVATGTPVLQLVATDPLRIDVRMPQRQLGSLDERTRIEVRLDALPDRRFDARLGASVPVADPSTRTFLARVLVDNDEGLIAPGMSARVRFEVGAPTPVLLVPRDAVRRYPDGTTTVWIAEDADGQSLARERRVELGGARGEQLVVISGLDDTARVIVRGNEGLRENQPLQMERGG</sequence>